<evidence type="ECO:0000313" key="3">
    <source>
        <dbReference type="Proteomes" id="UP000270924"/>
    </source>
</evidence>
<reference evidence="2 3" key="1">
    <citation type="submission" date="2018-11" db="EMBL/GenBank/DDBJ databases">
        <authorList>
            <consortium name="Pathogen Informatics"/>
        </authorList>
    </citation>
    <scope>NUCLEOTIDE SEQUENCE [LARGE SCALE GENOMIC DNA]</scope>
</reference>
<keyword evidence="1" id="KW-1133">Transmembrane helix</keyword>
<sequence length="85" mass="9398">MCAPNYFPYPSGGIICGLTIILLMVISLSLILCAVAAAIAAFSRSRQQRIPTTVDATTNAGYDIHYHPPREHTVYYTDHSRDRSL</sequence>
<gene>
    <name evidence="2" type="ORF">WBA_LOCUS11769</name>
</gene>
<feature type="transmembrane region" description="Helical" evidence="1">
    <location>
        <begin position="12"/>
        <end position="42"/>
    </location>
</feature>
<evidence type="ECO:0000313" key="2">
    <source>
        <dbReference type="EMBL" id="VDM21173.1"/>
    </source>
</evidence>
<keyword evidence="1" id="KW-0472">Membrane</keyword>
<dbReference type="OrthoDB" id="10348631at2759"/>
<dbReference type="InParanoid" id="A0A3P7EJ20"/>
<dbReference type="EMBL" id="UYWW01012453">
    <property type="protein sequence ID" value="VDM21173.1"/>
    <property type="molecule type" value="Genomic_DNA"/>
</dbReference>
<protein>
    <submittedName>
        <fullName evidence="2">Uncharacterized protein</fullName>
    </submittedName>
</protein>
<dbReference type="AlphaFoldDB" id="A0A3P7EJ20"/>
<dbReference type="OMA" id="TVYYTDH"/>
<accession>A0A3P7EJ20</accession>
<keyword evidence="1" id="KW-0812">Transmembrane</keyword>
<evidence type="ECO:0000256" key="1">
    <source>
        <dbReference type="SAM" id="Phobius"/>
    </source>
</evidence>
<dbReference type="Proteomes" id="UP000270924">
    <property type="component" value="Unassembled WGS sequence"/>
</dbReference>
<name>A0A3P7EJ20_WUCBA</name>
<proteinExistence type="predicted"/>
<organism evidence="2 3">
    <name type="scientific">Wuchereria bancrofti</name>
    <dbReference type="NCBI Taxonomy" id="6293"/>
    <lineage>
        <taxon>Eukaryota</taxon>
        <taxon>Metazoa</taxon>
        <taxon>Ecdysozoa</taxon>
        <taxon>Nematoda</taxon>
        <taxon>Chromadorea</taxon>
        <taxon>Rhabditida</taxon>
        <taxon>Spirurina</taxon>
        <taxon>Spiruromorpha</taxon>
        <taxon>Filarioidea</taxon>
        <taxon>Onchocercidae</taxon>
        <taxon>Wuchereria</taxon>
    </lineage>
</organism>
<keyword evidence="3" id="KW-1185">Reference proteome</keyword>